<evidence type="ECO:0000313" key="4">
    <source>
        <dbReference type="Proteomes" id="UP001201262"/>
    </source>
</evidence>
<feature type="compositionally biased region" description="Polar residues" evidence="2">
    <location>
        <begin position="1"/>
        <end position="19"/>
    </location>
</feature>
<dbReference type="RefSeq" id="XP_046078470.1">
    <property type="nucleotide sequence ID" value="XM_046221434.1"/>
</dbReference>
<name>A0AAD4Q467_9EURO</name>
<gene>
    <name evidence="3" type="ORF">BGW36DRAFT_435893</name>
</gene>
<reference evidence="3" key="1">
    <citation type="submission" date="2021-12" db="EMBL/GenBank/DDBJ databases">
        <title>Convergent genome expansion in fungi linked to evolution of root-endophyte symbiosis.</title>
        <authorList>
            <consortium name="DOE Joint Genome Institute"/>
            <person name="Ke Y.-H."/>
            <person name="Bonito G."/>
            <person name="Liao H.-L."/>
            <person name="Looney B."/>
            <person name="Rojas-Flechas A."/>
            <person name="Nash J."/>
            <person name="Hameed K."/>
            <person name="Schadt C."/>
            <person name="Martin F."/>
            <person name="Crous P.W."/>
            <person name="Miettinen O."/>
            <person name="Magnuson J.K."/>
            <person name="Labbe J."/>
            <person name="Jacobson D."/>
            <person name="Doktycz M.J."/>
            <person name="Veneault-Fourrey C."/>
            <person name="Kuo A."/>
            <person name="Mondo S."/>
            <person name="Calhoun S."/>
            <person name="Riley R."/>
            <person name="Ohm R."/>
            <person name="LaButti K."/>
            <person name="Andreopoulos B."/>
            <person name="Pangilinan J."/>
            <person name="Nolan M."/>
            <person name="Tritt A."/>
            <person name="Clum A."/>
            <person name="Lipzen A."/>
            <person name="Daum C."/>
            <person name="Barry K."/>
            <person name="Grigoriev I.V."/>
            <person name="Vilgalys R."/>
        </authorList>
    </citation>
    <scope>NUCLEOTIDE SEQUENCE</scope>
    <source>
        <strain evidence="3">PMI_201</strain>
    </source>
</reference>
<proteinExistence type="predicted"/>
<dbReference type="Proteomes" id="UP001201262">
    <property type="component" value="Unassembled WGS sequence"/>
</dbReference>
<accession>A0AAD4Q467</accession>
<comment type="caution">
    <text evidence="3">The sequence shown here is derived from an EMBL/GenBank/DDBJ whole genome shotgun (WGS) entry which is preliminary data.</text>
</comment>
<organism evidence="3 4">
    <name type="scientific">Talaromyces proteolyticus</name>
    <dbReference type="NCBI Taxonomy" id="1131652"/>
    <lineage>
        <taxon>Eukaryota</taxon>
        <taxon>Fungi</taxon>
        <taxon>Dikarya</taxon>
        <taxon>Ascomycota</taxon>
        <taxon>Pezizomycotina</taxon>
        <taxon>Eurotiomycetes</taxon>
        <taxon>Eurotiomycetidae</taxon>
        <taxon>Eurotiales</taxon>
        <taxon>Trichocomaceae</taxon>
        <taxon>Talaromyces</taxon>
        <taxon>Talaromyces sect. Bacilispori</taxon>
    </lineage>
</organism>
<feature type="region of interest" description="Disordered" evidence="2">
    <location>
        <begin position="1"/>
        <end position="26"/>
    </location>
</feature>
<keyword evidence="4" id="KW-1185">Reference proteome</keyword>
<dbReference type="EMBL" id="JAJTJA010000001">
    <property type="protein sequence ID" value="KAH8705849.1"/>
    <property type="molecule type" value="Genomic_DNA"/>
</dbReference>
<dbReference type="AlphaFoldDB" id="A0AAD4Q467"/>
<evidence type="ECO:0000256" key="2">
    <source>
        <dbReference type="SAM" id="MobiDB-lite"/>
    </source>
</evidence>
<dbReference type="GeneID" id="70251721"/>
<evidence type="ECO:0000256" key="1">
    <source>
        <dbReference type="SAM" id="Coils"/>
    </source>
</evidence>
<evidence type="ECO:0000313" key="3">
    <source>
        <dbReference type="EMBL" id="KAH8705849.1"/>
    </source>
</evidence>
<keyword evidence="1" id="KW-0175">Coiled coil</keyword>
<sequence>MKPGSPNTENVKMISSVSDQQDEQPIDYQYGYSMTDDASNSTSDSYSIVSLSPEVDHSLQTIINEANESNGRLTTSSPESPMQAIQVDLTPRTKVGFEREAAWLREQLDRAQRDLAASINQNLLLHFRIQRLQTQLVDEHKERNEQEALLQEAQQKAYSLLDHATWESDTEKTIRRLDQFGKHIQQWCKQYSVKLALHEVADTEAVRKVLGRLIPVGKDANSFNEMGLKSTGMVLQACLTDYLFRMTIENPFYFFDSRMQVDVNTLTNQTANEGMLSKELVGTYFDAFSCE</sequence>
<protein>
    <submittedName>
        <fullName evidence="3">Uncharacterized protein</fullName>
    </submittedName>
</protein>
<feature type="coiled-coil region" evidence="1">
    <location>
        <begin position="94"/>
        <end position="156"/>
    </location>
</feature>